<evidence type="ECO:0000256" key="1">
    <source>
        <dbReference type="ARBA" id="ARBA00012726"/>
    </source>
</evidence>
<dbReference type="PANTHER" id="PTHR43749:SF2">
    <property type="entry name" value="RNA-SPLICING LIGASE RTCB"/>
    <property type="match status" value="1"/>
</dbReference>
<dbReference type="GO" id="GO:0003909">
    <property type="term" value="F:DNA ligase activity"/>
    <property type="evidence" value="ECO:0007669"/>
    <property type="project" value="TreeGrafter"/>
</dbReference>
<accession>A0A841EW23</accession>
<sequence length="512" mass="56450">MNILQEETIDQEELKALGVETEEALAKFLRVANGLIGHGVYPKNQVILMFAQMIDSPKKYAFSKNKLTNLAIYTKHLKEIGQEIVLSDYGRALVEAENAKPVFEIKKVGRQTDVDVDLREEALNYKIYGASQIEQGALDQMQTAMKLPISVAGALMPDAHQGYGLPIGGVLATTANTIIPYAVGVDIACRMCMSIFDLPANMIQKEDKLLKKVLTENTFFGMGTESGKKFDDSLFDRSEWGAIKIIRDLKDKAYRQLGTSGTGNHFVEWGILEILAEDDLMNIPKGSYLTLLSHSGSRGLGGNIANHYSKIAMNKTRLPKEAKHLAWLDMNTDEGQEYWLAMNLAGDYASANHHEIHNKIARAMNQNPLKRIENHHNFAWKEQLADGTEIMVHRKGATPAGANDLGIIPSSMTQPGFVIRGKGIDEGINSASHGAGRRMSRTKALGMITKSDLKEALEKAGVQLIGADLDEAPQAYKDINKVMAAQEELVKVLAKFSPKIVRMADGREKAED</sequence>
<reference evidence="12 13" key="1">
    <citation type="submission" date="2020-08" db="EMBL/GenBank/DDBJ databases">
        <title>Functional genomics of gut bacteria from endangered species of beetles.</title>
        <authorList>
            <person name="Carlos-Shanley C."/>
        </authorList>
    </citation>
    <scope>NUCLEOTIDE SEQUENCE [LARGE SCALE GENOMIC DNA]</scope>
    <source>
        <strain evidence="12 13">S00070</strain>
    </source>
</reference>
<keyword evidence="3 11" id="KW-0479">Metal-binding</keyword>
<dbReference type="Pfam" id="PF01139">
    <property type="entry name" value="RtcB"/>
    <property type="match status" value="2"/>
</dbReference>
<feature type="binding site" evidence="10">
    <location>
        <begin position="264"/>
        <end position="268"/>
    </location>
    <ligand>
        <name>GMP</name>
        <dbReference type="ChEBI" id="CHEBI:58115"/>
    </ligand>
</feature>
<comment type="cofactor">
    <cofactor evidence="11">
        <name>Mn(2+)</name>
        <dbReference type="ChEBI" id="CHEBI:29035"/>
    </cofactor>
    <text evidence="11">Binds 2 manganese ions per subunit.</text>
</comment>
<dbReference type="EC" id="6.5.1.8" evidence="1"/>
<dbReference type="GO" id="GO:0006281">
    <property type="term" value="P:DNA repair"/>
    <property type="evidence" value="ECO:0007669"/>
    <property type="project" value="TreeGrafter"/>
</dbReference>
<keyword evidence="13" id="KW-1185">Reference proteome</keyword>
<gene>
    <name evidence="12" type="ORF">HNP25_002329</name>
</gene>
<evidence type="ECO:0000313" key="13">
    <source>
        <dbReference type="Proteomes" id="UP000524404"/>
    </source>
</evidence>
<organism evidence="12 13">
    <name type="scientific">Arcicella rosea</name>
    <dbReference type="NCBI Taxonomy" id="502909"/>
    <lineage>
        <taxon>Bacteria</taxon>
        <taxon>Pseudomonadati</taxon>
        <taxon>Bacteroidota</taxon>
        <taxon>Cytophagia</taxon>
        <taxon>Cytophagales</taxon>
        <taxon>Flectobacillaceae</taxon>
        <taxon>Arcicella</taxon>
    </lineage>
</organism>
<dbReference type="RefSeq" id="WP_184134249.1">
    <property type="nucleotide sequence ID" value="NZ_JACHKT010000015.1"/>
</dbReference>
<feature type="binding site" evidence="11">
    <location>
        <position position="265"/>
    </location>
    <ligand>
        <name>Mn(2+)</name>
        <dbReference type="ChEBI" id="CHEBI:29035"/>
        <label>1</label>
    </ligand>
</feature>
<evidence type="ECO:0000313" key="12">
    <source>
        <dbReference type="EMBL" id="MBB6003671.1"/>
    </source>
</evidence>
<evidence type="ECO:0000256" key="11">
    <source>
        <dbReference type="PIRSR" id="PIRSR601233-3"/>
    </source>
</evidence>
<evidence type="ECO:0000256" key="9">
    <source>
        <dbReference type="PIRSR" id="PIRSR601233-1"/>
    </source>
</evidence>
<dbReference type="GO" id="GO:0005525">
    <property type="term" value="F:GTP binding"/>
    <property type="evidence" value="ECO:0007669"/>
    <property type="project" value="UniProtKB-KW"/>
</dbReference>
<keyword evidence="4 10" id="KW-0547">Nucleotide-binding</keyword>
<protein>
    <recommendedName>
        <fullName evidence="1">3'-phosphate/5'-hydroxy nucleic acid ligase</fullName>
        <ecNumber evidence="1">6.5.1.8</ecNumber>
    </recommendedName>
</protein>
<evidence type="ECO:0000256" key="3">
    <source>
        <dbReference type="ARBA" id="ARBA00022723"/>
    </source>
</evidence>
<feature type="active site" description="GMP-histidine intermediate" evidence="9">
    <location>
        <position position="433"/>
    </location>
</feature>
<feature type="binding site" evidence="11">
    <location>
        <position position="294"/>
    </location>
    <ligand>
        <name>Mn(2+)</name>
        <dbReference type="ChEBI" id="CHEBI:29035"/>
        <label>2</label>
    </ligand>
</feature>
<keyword evidence="5" id="KW-0692">RNA repair</keyword>
<dbReference type="SUPFAM" id="SSF103365">
    <property type="entry name" value="Hypothetical protein PH1602"/>
    <property type="match status" value="1"/>
</dbReference>
<dbReference type="PANTHER" id="PTHR43749">
    <property type="entry name" value="RNA-SPLICING LIGASE RTCB"/>
    <property type="match status" value="1"/>
</dbReference>
<dbReference type="Gene3D" id="3.90.1860.10">
    <property type="entry name" value="tRNA-splicing ligase RtcB"/>
    <property type="match status" value="1"/>
</dbReference>
<proteinExistence type="predicted"/>
<comment type="caution">
    <text evidence="12">The sequence shown here is derived from an EMBL/GenBank/DDBJ whole genome shotgun (WGS) entry which is preliminary data.</text>
</comment>
<feature type="binding site" evidence="10">
    <location>
        <begin position="433"/>
        <end position="436"/>
    </location>
    <ligand>
        <name>GMP</name>
        <dbReference type="ChEBI" id="CHEBI:58115"/>
    </ligand>
</feature>
<evidence type="ECO:0000256" key="2">
    <source>
        <dbReference type="ARBA" id="ARBA00022598"/>
    </source>
</evidence>
<evidence type="ECO:0000256" key="10">
    <source>
        <dbReference type="PIRSR" id="PIRSR601233-2"/>
    </source>
</evidence>
<dbReference type="EMBL" id="JACHKT010000015">
    <property type="protein sequence ID" value="MBB6003671.1"/>
    <property type="molecule type" value="Genomic_DNA"/>
</dbReference>
<dbReference type="GO" id="GO:0042245">
    <property type="term" value="P:RNA repair"/>
    <property type="evidence" value="ECO:0007669"/>
    <property type="project" value="UniProtKB-KW"/>
</dbReference>
<feature type="binding site" evidence="11">
    <location>
        <position position="376"/>
    </location>
    <ligand>
        <name>Mn(2+)</name>
        <dbReference type="ChEBI" id="CHEBI:29035"/>
        <label>2</label>
    </ligand>
</feature>
<dbReference type="Proteomes" id="UP000524404">
    <property type="component" value="Unassembled WGS sequence"/>
</dbReference>
<keyword evidence="6 10" id="KW-0342">GTP-binding</keyword>
<keyword evidence="7 11" id="KW-0464">Manganese</keyword>
<evidence type="ECO:0000256" key="8">
    <source>
        <dbReference type="ARBA" id="ARBA00047746"/>
    </source>
</evidence>
<evidence type="ECO:0000256" key="5">
    <source>
        <dbReference type="ARBA" id="ARBA00022800"/>
    </source>
</evidence>
<dbReference type="InterPro" id="IPR036025">
    <property type="entry name" value="RtcB-like_sf"/>
</dbReference>
<feature type="binding site" evidence="10">
    <location>
        <begin position="409"/>
        <end position="412"/>
    </location>
    <ligand>
        <name>GMP</name>
        <dbReference type="ChEBI" id="CHEBI:58115"/>
    </ligand>
</feature>
<evidence type="ECO:0000256" key="7">
    <source>
        <dbReference type="ARBA" id="ARBA00023211"/>
    </source>
</evidence>
<feature type="binding site" evidence="11">
    <location>
        <position position="186"/>
    </location>
    <ligand>
        <name>Mn(2+)</name>
        <dbReference type="ChEBI" id="CHEBI:29035"/>
        <label>1</label>
    </ligand>
</feature>
<dbReference type="InterPro" id="IPR001233">
    <property type="entry name" value="RtcB"/>
</dbReference>
<dbReference type="GO" id="GO:0030145">
    <property type="term" value="F:manganese ion binding"/>
    <property type="evidence" value="ECO:0007669"/>
    <property type="project" value="TreeGrafter"/>
</dbReference>
<dbReference type="AlphaFoldDB" id="A0A841EW23"/>
<dbReference type="InterPro" id="IPR052915">
    <property type="entry name" value="RtcB-like"/>
</dbReference>
<evidence type="ECO:0000256" key="4">
    <source>
        <dbReference type="ARBA" id="ARBA00022741"/>
    </source>
</evidence>
<feature type="binding site" evidence="10">
    <location>
        <begin position="376"/>
        <end position="377"/>
    </location>
    <ligand>
        <name>GMP</name>
        <dbReference type="ChEBI" id="CHEBI:58115"/>
    </ligand>
</feature>
<dbReference type="GO" id="GO:0006396">
    <property type="term" value="P:RNA processing"/>
    <property type="evidence" value="ECO:0007669"/>
    <property type="project" value="InterPro"/>
</dbReference>
<keyword evidence="2 12" id="KW-0436">Ligase</keyword>
<evidence type="ECO:0000256" key="6">
    <source>
        <dbReference type="ARBA" id="ARBA00023134"/>
    </source>
</evidence>
<comment type="catalytic activity">
    <reaction evidence="8">
        <text>a 3'-end 3'-phospho-ribonucleotide-RNA + a 5'-end dephospho-ribonucleoside-RNA + GTP = a ribonucleotidyl-ribonucleotide-RNA + GMP + diphosphate</text>
        <dbReference type="Rhea" id="RHEA:68076"/>
        <dbReference type="Rhea" id="RHEA-COMP:10463"/>
        <dbReference type="Rhea" id="RHEA-COMP:13936"/>
        <dbReference type="Rhea" id="RHEA-COMP:17355"/>
        <dbReference type="ChEBI" id="CHEBI:33019"/>
        <dbReference type="ChEBI" id="CHEBI:37565"/>
        <dbReference type="ChEBI" id="CHEBI:58115"/>
        <dbReference type="ChEBI" id="CHEBI:83062"/>
        <dbReference type="ChEBI" id="CHEBI:138284"/>
        <dbReference type="ChEBI" id="CHEBI:173118"/>
        <dbReference type="EC" id="6.5.1.8"/>
    </reaction>
</comment>
<dbReference type="GO" id="GO:0170057">
    <property type="term" value="F:RNA ligase (GTP) activity"/>
    <property type="evidence" value="ECO:0007669"/>
    <property type="project" value="UniProtKB-EC"/>
</dbReference>
<name>A0A841EW23_9BACT</name>